<reference evidence="3" key="1">
    <citation type="submission" date="2016-10" db="EMBL/GenBank/DDBJ databases">
        <authorList>
            <person name="Varghese N."/>
            <person name="Submissions S."/>
        </authorList>
    </citation>
    <scope>NUCLEOTIDE SEQUENCE [LARGE SCALE GENOMIC DNA]</scope>
    <source>
        <strain evidence="3">NLAE-zl-C57</strain>
    </source>
</reference>
<dbReference type="Proteomes" id="UP000181870">
    <property type="component" value="Unassembled WGS sequence"/>
</dbReference>
<sequence length="703" mass="81518">MVYVLFRIVFFVYLSIQVYNNSIMDELNCGQEEQNVGPEKKKSTSKIVKRTLVVAVLALVVYVVYSVVYLFVSPDRNIQQIYLVPEDAAFIIQSSAPIEDWEKFSGSETWQCLKKAKSFEEVTQSVEKLDSVVKSNKVLLSLVGERDMLISLHKTRPTNWDFLLILDMQKTSKMDLLKDQVETVLVMSGFTVTNRMHNGINILEMRDPETRDIFYIAFVDNHLVGSYTSGLVESAIDSRNKPKIGLDQSFIETEKLVSGQGLVRVFINYARVPQFMSIYLGTRNEYIDLFSNSMNFAGLYLNMNKERMEVKGYTLKKDSADPYVTALLNSGKHKMKAHEILSGRTALYTNIGFNSPVTFVKELENALSVHNKQLYDSYQSSRKKIEGLFGISLEENFLSWMSGEFAITQSEPGLLGHDPELILAIRAKSIKDARKNMEFIEKKIKRRTPVKIKTANYKDFEINYIEMKGFFRLFFGKLFDKFEKPYYTYVDDYVVFSNKAASLLSFVEDYEQKNLLKNNPGFENALSYLKSSSTIFLYTDVRKFYSQLKPMMNPATWNEIQSNKDVLYSFPYWTMQIIGEDHSASLQYVMDYSPYQPEEVAVAIATDEDDKEMNEDAETEKEQMSELKRFYVEKFEGNVLREFYPEGALKSEAEVKEGKRHGRYREYYEDGTLKLRGKYANNKPKGTWKYYTEDGKFERKEKF</sequence>
<evidence type="ECO:0000256" key="1">
    <source>
        <dbReference type="SAM" id="Phobius"/>
    </source>
</evidence>
<dbReference type="AlphaFoldDB" id="A0A1G8F9N5"/>
<accession>A0A1G8F9N5</accession>
<protein>
    <recommendedName>
        <fullName evidence="4">DUF3352 domain-containing protein</fullName>
    </recommendedName>
</protein>
<dbReference type="SUPFAM" id="SSF82185">
    <property type="entry name" value="Histone H3 K4-specific methyltransferase SET7/9 N-terminal domain"/>
    <property type="match status" value="1"/>
</dbReference>
<evidence type="ECO:0000313" key="3">
    <source>
        <dbReference type="Proteomes" id="UP000181870"/>
    </source>
</evidence>
<organism evidence="2 3">
    <name type="scientific">Bacteroides ovatus</name>
    <dbReference type="NCBI Taxonomy" id="28116"/>
    <lineage>
        <taxon>Bacteria</taxon>
        <taxon>Pseudomonadati</taxon>
        <taxon>Bacteroidota</taxon>
        <taxon>Bacteroidia</taxon>
        <taxon>Bacteroidales</taxon>
        <taxon>Bacteroidaceae</taxon>
        <taxon>Bacteroides</taxon>
    </lineage>
</organism>
<dbReference type="Pfam" id="PF11832">
    <property type="entry name" value="DUF3352"/>
    <property type="match status" value="2"/>
</dbReference>
<proteinExistence type="predicted"/>
<name>A0A1G8F9N5_BACOV</name>
<evidence type="ECO:0000313" key="2">
    <source>
        <dbReference type="EMBL" id="SDH78864.1"/>
    </source>
</evidence>
<evidence type="ECO:0008006" key="4">
    <source>
        <dbReference type="Google" id="ProtNLM"/>
    </source>
</evidence>
<dbReference type="InterPro" id="IPR021787">
    <property type="entry name" value="DUF3352"/>
</dbReference>
<feature type="transmembrane region" description="Helical" evidence="1">
    <location>
        <begin position="51"/>
        <end position="72"/>
    </location>
</feature>
<keyword evidence="1" id="KW-1133">Transmembrane helix</keyword>
<gene>
    <name evidence="2" type="ORF">SAMN05192582_101359</name>
</gene>
<dbReference type="Gene3D" id="2.20.110.10">
    <property type="entry name" value="Histone H3 K4-specific methyltransferase SET7/9 N-terminal domain"/>
    <property type="match status" value="1"/>
</dbReference>
<keyword evidence="1" id="KW-0472">Membrane</keyword>
<dbReference type="EMBL" id="FNDO01000013">
    <property type="protein sequence ID" value="SDH78864.1"/>
    <property type="molecule type" value="Genomic_DNA"/>
</dbReference>
<keyword evidence="1" id="KW-0812">Transmembrane</keyword>